<evidence type="ECO:0000313" key="2">
    <source>
        <dbReference type="EMBL" id="ENV32931.1"/>
    </source>
</evidence>
<keyword evidence="3" id="KW-1185">Reference proteome</keyword>
<dbReference type="Proteomes" id="UP000013117">
    <property type="component" value="Unassembled WGS sequence"/>
</dbReference>
<evidence type="ECO:0000256" key="1">
    <source>
        <dbReference type="SAM" id="Phobius"/>
    </source>
</evidence>
<dbReference type="GeneID" id="84209967"/>
<name>N8Y8F6_9GAMM</name>
<dbReference type="eggNOG" id="ENOG50302WS">
    <property type="taxonomic scope" value="Bacteria"/>
</dbReference>
<dbReference type="HOGENOM" id="CLU_1044375_0_0_6"/>
<keyword evidence="1" id="KW-0472">Membrane</keyword>
<dbReference type="PATRIC" id="fig|1120926.3.peg.2566"/>
<dbReference type="STRING" id="202952.GCA_000747725_03496"/>
<protein>
    <submittedName>
        <fullName evidence="2">Uncharacterized protein</fullName>
    </submittedName>
</protein>
<evidence type="ECO:0000313" key="3">
    <source>
        <dbReference type="Proteomes" id="UP000013117"/>
    </source>
</evidence>
<organism evidence="2 3">
    <name type="scientific">Acinetobacter gerneri DSM 14967 = CIP 107464 = MTCC 9824</name>
    <dbReference type="NCBI Taxonomy" id="1120926"/>
    <lineage>
        <taxon>Bacteria</taxon>
        <taxon>Pseudomonadati</taxon>
        <taxon>Pseudomonadota</taxon>
        <taxon>Gammaproteobacteria</taxon>
        <taxon>Moraxellales</taxon>
        <taxon>Moraxellaceae</taxon>
        <taxon>Acinetobacter</taxon>
    </lineage>
</organism>
<feature type="transmembrane region" description="Helical" evidence="1">
    <location>
        <begin position="23"/>
        <end position="42"/>
    </location>
</feature>
<reference evidence="2 3" key="1">
    <citation type="submission" date="2013-02" db="EMBL/GenBank/DDBJ databases">
        <title>The Genome Sequence of Acinetobacter gerneri CIP 107464.</title>
        <authorList>
            <consortium name="The Broad Institute Genome Sequencing Platform"/>
            <consortium name="The Broad Institute Genome Sequencing Center for Infectious Disease"/>
            <person name="Cerqueira G."/>
            <person name="Feldgarden M."/>
            <person name="Courvalin P."/>
            <person name="Perichon B."/>
            <person name="Grillot-Courvalin C."/>
            <person name="Clermont D."/>
            <person name="Rocha E."/>
            <person name="Yoon E.-J."/>
            <person name="Nemec A."/>
            <person name="Walker B."/>
            <person name="Young S.K."/>
            <person name="Zeng Q."/>
            <person name="Gargeya S."/>
            <person name="Fitzgerald M."/>
            <person name="Haas B."/>
            <person name="Abouelleil A."/>
            <person name="Alvarado L."/>
            <person name="Arachchi H.M."/>
            <person name="Berlin A.M."/>
            <person name="Chapman S.B."/>
            <person name="Dewar J."/>
            <person name="Goldberg J."/>
            <person name="Griggs A."/>
            <person name="Gujja S."/>
            <person name="Hansen M."/>
            <person name="Howarth C."/>
            <person name="Imamovic A."/>
            <person name="Larimer J."/>
            <person name="McCowan C."/>
            <person name="Murphy C."/>
            <person name="Neiman D."/>
            <person name="Pearson M."/>
            <person name="Priest M."/>
            <person name="Roberts A."/>
            <person name="Saif S."/>
            <person name="Shea T."/>
            <person name="Sisk P."/>
            <person name="Sykes S."/>
            <person name="Wortman J."/>
            <person name="Nusbaum C."/>
            <person name="Birren B."/>
        </authorList>
    </citation>
    <scope>NUCLEOTIDE SEQUENCE [LARGE SCALE GENOMIC DNA]</scope>
    <source>
        <strain evidence="2 3">CIP 107464</strain>
    </source>
</reference>
<gene>
    <name evidence="2" type="ORF">F960_02653</name>
</gene>
<accession>N8Y8F6</accession>
<dbReference type="RefSeq" id="WP_004865387.1">
    <property type="nucleotide sequence ID" value="NZ_ASYY01000033.1"/>
</dbReference>
<sequence length="254" mass="29078">MNPQIIDTAIQAAQIQADATIRAAYLGGIGIGIGIIFSWWTALHIQKNARVAETRRNIYLDLVESFSNLVYSLHSLKMNTDIEHLIDSYHIFSTNFDKAMFVCETKTKEEMVKFNESIVPKTKVFIKSLAEFNGAIEKIKALEKKHSEILMSLKPIYTKIDNFSIESPMNIKISNAFDLINSKLKQSQKIVDEISDLESSNEHQTHKIFKDLDNYIQVLSESTINIIYLLRLEIGIKTDVEREKKLIQRLNAIN</sequence>
<keyword evidence="1" id="KW-1133">Transmembrane helix</keyword>
<comment type="caution">
    <text evidence="2">The sequence shown here is derived from an EMBL/GenBank/DDBJ whole genome shotgun (WGS) entry which is preliminary data.</text>
</comment>
<dbReference type="OrthoDB" id="10011065at2"/>
<dbReference type="AlphaFoldDB" id="N8Y8F6"/>
<dbReference type="EMBL" id="APPN01000071">
    <property type="protein sequence ID" value="ENV32931.1"/>
    <property type="molecule type" value="Genomic_DNA"/>
</dbReference>
<keyword evidence="1" id="KW-0812">Transmembrane</keyword>
<proteinExistence type="predicted"/>